<proteinExistence type="predicted"/>
<name>A0A0S4QIH9_9ACTN</name>
<feature type="domain" description="Alpha/beta hydrolase" evidence="2">
    <location>
        <begin position="82"/>
        <end position="512"/>
    </location>
</feature>
<accession>A0A0S4QIH9</accession>
<evidence type="ECO:0000259" key="2">
    <source>
        <dbReference type="Pfam" id="PF20091"/>
    </source>
</evidence>
<dbReference type="RefSeq" id="WP_242666085.1">
    <property type="nucleotide sequence ID" value="NZ_FAOZ01000003.1"/>
</dbReference>
<keyword evidence="4" id="KW-1185">Reference proteome</keyword>
<evidence type="ECO:0000313" key="4">
    <source>
        <dbReference type="Proteomes" id="UP000198802"/>
    </source>
</evidence>
<dbReference type="Proteomes" id="UP000198802">
    <property type="component" value="Unassembled WGS sequence"/>
</dbReference>
<sequence>MPHRRRSGRHGGNRALTATPALGLVLALILALLSACSGDGEGTSGSAAPADAGTAGAGPSAGSGRSARPAGPAADLATELSGGNGPFTAAGTPADLGSAGYTQREVAATGTASSYRAVGALGADGRWTFAPDTSAPYRTRVLVRRPTAAERFSGTVIVEWLNVSVGLDSDAEWTTLHEEITRRGDVWVGVSAQRIGVQGGPVLVPVTGAAGLAGKGLTTIDPARYSTLNHPGDGFSYDILTQVARAVRSGAGLDGLRPQRLIAAGESQSAYALVTYHNGVQPLTRAFDGFLVHSRGATGLGLVGPGENADLVSVLNDTPTIFRTDLDAPVLDVQTESDLTGVLNSARARQPDNPHLRLWEVAGTAHADTRLLGPAAAVLDCGVPINNGPLHFVAKAALRALTVWLTTGAQPPVAPRIEVAAGSEPHITRDADGIAVGGIRTPPVDVPVSALSGAGGPNTSTICALAGSSRPFTSSRLGELYSSAADYRHRYDESAKSAVNSGFILTADLESLRKATDTTVIPS</sequence>
<dbReference type="AlphaFoldDB" id="A0A0S4QIH9"/>
<feature type="region of interest" description="Disordered" evidence="1">
    <location>
        <begin position="41"/>
        <end position="91"/>
    </location>
</feature>
<protein>
    <recommendedName>
        <fullName evidence="2">Alpha/beta hydrolase domain-containing protein</fullName>
    </recommendedName>
</protein>
<evidence type="ECO:0000256" key="1">
    <source>
        <dbReference type="SAM" id="MobiDB-lite"/>
    </source>
</evidence>
<organism evidence="3 4">
    <name type="scientific">Parafrankia irregularis</name>
    <dbReference type="NCBI Taxonomy" id="795642"/>
    <lineage>
        <taxon>Bacteria</taxon>
        <taxon>Bacillati</taxon>
        <taxon>Actinomycetota</taxon>
        <taxon>Actinomycetes</taxon>
        <taxon>Frankiales</taxon>
        <taxon>Frankiaceae</taxon>
        <taxon>Parafrankia</taxon>
    </lineage>
</organism>
<dbReference type="Pfam" id="PF20091">
    <property type="entry name" value="Abhydrolase_10"/>
    <property type="match status" value="1"/>
</dbReference>
<reference evidence="4" key="1">
    <citation type="submission" date="2015-11" db="EMBL/GenBank/DDBJ databases">
        <authorList>
            <person name="Varghese N."/>
        </authorList>
    </citation>
    <scope>NUCLEOTIDE SEQUENCE [LARGE SCALE GENOMIC DNA]</scope>
    <source>
        <strain evidence="4">DSM 45899</strain>
    </source>
</reference>
<gene>
    <name evidence="3" type="ORF">Ga0074812_10378</name>
</gene>
<feature type="compositionally biased region" description="Low complexity" evidence="1">
    <location>
        <begin position="44"/>
        <end position="54"/>
    </location>
</feature>
<evidence type="ECO:0000313" key="3">
    <source>
        <dbReference type="EMBL" id="CUU54588.1"/>
    </source>
</evidence>
<dbReference type="EMBL" id="FAOZ01000003">
    <property type="protein sequence ID" value="CUU54588.1"/>
    <property type="molecule type" value="Genomic_DNA"/>
</dbReference>
<feature type="compositionally biased region" description="Low complexity" evidence="1">
    <location>
        <begin position="62"/>
        <end position="75"/>
    </location>
</feature>
<dbReference type="InterPro" id="IPR045394">
    <property type="entry name" value="Abhydrolase_dom"/>
</dbReference>